<feature type="compositionally biased region" description="Polar residues" evidence="1">
    <location>
        <begin position="188"/>
        <end position="197"/>
    </location>
</feature>
<organism evidence="2 3">
    <name type="scientific">Reticulomyxa filosa</name>
    <dbReference type="NCBI Taxonomy" id="46433"/>
    <lineage>
        <taxon>Eukaryota</taxon>
        <taxon>Sar</taxon>
        <taxon>Rhizaria</taxon>
        <taxon>Retaria</taxon>
        <taxon>Foraminifera</taxon>
        <taxon>Monothalamids</taxon>
        <taxon>Reticulomyxidae</taxon>
        <taxon>Reticulomyxa</taxon>
    </lineage>
</organism>
<dbReference type="AlphaFoldDB" id="X6LWG4"/>
<dbReference type="EMBL" id="ASPP01028082">
    <property type="protein sequence ID" value="ETO05472.1"/>
    <property type="molecule type" value="Genomic_DNA"/>
</dbReference>
<keyword evidence="3" id="KW-1185">Reference proteome</keyword>
<dbReference type="Proteomes" id="UP000023152">
    <property type="component" value="Unassembled WGS sequence"/>
</dbReference>
<feature type="region of interest" description="Disordered" evidence="1">
    <location>
        <begin position="174"/>
        <end position="197"/>
    </location>
</feature>
<gene>
    <name evidence="2" type="ORF">RFI_31924</name>
</gene>
<protein>
    <submittedName>
        <fullName evidence="2">Uncharacterized protein</fullName>
    </submittedName>
</protein>
<name>X6LWG4_RETFI</name>
<feature type="non-terminal residue" evidence="2">
    <location>
        <position position="197"/>
    </location>
</feature>
<evidence type="ECO:0000313" key="2">
    <source>
        <dbReference type="EMBL" id="ETO05472.1"/>
    </source>
</evidence>
<feature type="region of interest" description="Disordered" evidence="1">
    <location>
        <begin position="75"/>
        <end position="101"/>
    </location>
</feature>
<comment type="caution">
    <text evidence="2">The sequence shown here is derived from an EMBL/GenBank/DDBJ whole genome shotgun (WGS) entry which is preliminary data.</text>
</comment>
<feature type="non-terminal residue" evidence="2">
    <location>
        <position position="1"/>
    </location>
</feature>
<proteinExistence type="predicted"/>
<sequence>THALENKEMREQLLDSKMEVEMQMTQVELDILETEERFQRLQNGEEEAVETLRKIQQQKKKIEVEKAQLHDKKQQLAALLQSSSSSPTQQFAEEGKTDGSLLPDADLQQSIQLYEFLIDLLRSPRLLTQLRELHLAAKCGYHAPVVVSAPSQSQLQLQLQSQLQSQSQSKSQSQLQSCQVQSGLGEPSSKSTAGATS</sequence>
<accession>X6LWG4</accession>
<evidence type="ECO:0000256" key="1">
    <source>
        <dbReference type="SAM" id="MobiDB-lite"/>
    </source>
</evidence>
<evidence type="ECO:0000313" key="3">
    <source>
        <dbReference type="Proteomes" id="UP000023152"/>
    </source>
</evidence>
<feature type="compositionally biased region" description="Low complexity" evidence="1">
    <location>
        <begin position="75"/>
        <end position="86"/>
    </location>
</feature>
<reference evidence="2 3" key="1">
    <citation type="journal article" date="2013" name="Curr. Biol.">
        <title>The Genome of the Foraminiferan Reticulomyxa filosa.</title>
        <authorList>
            <person name="Glockner G."/>
            <person name="Hulsmann N."/>
            <person name="Schleicher M."/>
            <person name="Noegel A.A."/>
            <person name="Eichinger L."/>
            <person name="Gallinger C."/>
            <person name="Pawlowski J."/>
            <person name="Sierra R."/>
            <person name="Euteneuer U."/>
            <person name="Pillet L."/>
            <person name="Moustafa A."/>
            <person name="Platzer M."/>
            <person name="Groth M."/>
            <person name="Szafranski K."/>
            <person name="Schliwa M."/>
        </authorList>
    </citation>
    <scope>NUCLEOTIDE SEQUENCE [LARGE SCALE GENOMIC DNA]</scope>
</reference>